<dbReference type="InterPro" id="IPR037682">
    <property type="entry name" value="TonB_C"/>
</dbReference>
<evidence type="ECO:0000259" key="2">
    <source>
        <dbReference type="Pfam" id="PF03544"/>
    </source>
</evidence>
<dbReference type="AlphaFoldDB" id="A0A5D6UXX6"/>
<evidence type="ECO:0000313" key="4">
    <source>
        <dbReference type="Proteomes" id="UP000322791"/>
    </source>
</evidence>
<dbReference type="Pfam" id="PF03544">
    <property type="entry name" value="TonB_C"/>
    <property type="match status" value="1"/>
</dbReference>
<dbReference type="GO" id="GO:0055085">
    <property type="term" value="P:transmembrane transport"/>
    <property type="evidence" value="ECO:0007669"/>
    <property type="project" value="InterPro"/>
</dbReference>
<evidence type="ECO:0000256" key="1">
    <source>
        <dbReference type="SAM" id="SignalP"/>
    </source>
</evidence>
<dbReference type="Proteomes" id="UP000322791">
    <property type="component" value="Unassembled WGS sequence"/>
</dbReference>
<name>A0A5D6UXX6_9BACT</name>
<keyword evidence="4" id="KW-1185">Reference proteome</keyword>
<sequence>MKKLLALLSALLGGLPTYAQLVTGPTDFDSTRHYRQENGNVYYDNGHFQNSWKSSATYRVQTTRLTANSWRDTGYDLKSGRRFRSITHDNTPIPNHAIDSSWYENGQLKARVEYVEADLTVYPTAYLFPSQIRPVSAAASLFGELVTYYPDGKIRWRERYEDGNTVSRTRYTVSGSEEEKSVGYRLPPTLQNHLGRNSSKVRLPLKFVTHDSGPIKVRKAFLFLDGKDQISKVELRLPKKRFSEDAQAQAENGQVLVLSVVQANGQSGRAQIIAGGLYAELDGVAMQAVSKLLHNWRPAFIEGEAVATYFRVPVKILLK</sequence>
<dbReference type="Gene3D" id="3.30.1150.10">
    <property type="match status" value="1"/>
</dbReference>
<organism evidence="3 4">
    <name type="scientific">Hymenobacter lutimineralis</name>
    <dbReference type="NCBI Taxonomy" id="2606448"/>
    <lineage>
        <taxon>Bacteria</taxon>
        <taxon>Pseudomonadati</taxon>
        <taxon>Bacteroidota</taxon>
        <taxon>Cytophagia</taxon>
        <taxon>Cytophagales</taxon>
        <taxon>Hymenobacteraceae</taxon>
        <taxon>Hymenobacter</taxon>
    </lineage>
</organism>
<reference evidence="3 4" key="1">
    <citation type="submission" date="2019-08" db="EMBL/GenBank/DDBJ databases">
        <authorList>
            <person name="Seo M.-J."/>
        </authorList>
    </citation>
    <scope>NUCLEOTIDE SEQUENCE [LARGE SCALE GENOMIC DNA]</scope>
    <source>
        <strain evidence="3 4">KIGAM108</strain>
    </source>
</reference>
<dbReference type="EMBL" id="VTHL01000013">
    <property type="protein sequence ID" value="TYZ08413.1"/>
    <property type="molecule type" value="Genomic_DNA"/>
</dbReference>
<gene>
    <name evidence="3" type="ORF">FY528_13270</name>
</gene>
<comment type="caution">
    <text evidence="3">The sequence shown here is derived from an EMBL/GenBank/DDBJ whole genome shotgun (WGS) entry which is preliminary data.</text>
</comment>
<protein>
    <recommendedName>
        <fullName evidence="2">TonB C-terminal domain-containing protein</fullName>
    </recommendedName>
</protein>
<accession>A0A5D6UXX6</accession>
<evidence type="ECO:0000313" key="3">
    <source>
        <dbReference type="EMBL" id="TYZ08413.1"/>
    </source>
</evidence>
<keyword evidence="1" id="KW-0732">Signal</keyword>
<proteinExistence type="predicted"/>
<dbReference type="SUPFAM" id="SSF74653">
    <property type="entry name" value="TolA/TonB C-terminal domain"/>
    <property type="match status" value="1"/>
</dbReference>
<feature type="domain" description="TonB C-terminal" evidence="2">
    <location>
        <begin position="239"/>
        <end position="314"/>
    </location>
</feature>
<dbReference type="RefSeq" id="WP_149071502.1">
    <property type="nucleotide sequence ID" value="NZ_VTHL01000013.1"/>
</dbReference>
<feature type="chain" id="PRO_5022852638" description="TonB C-terminal domain-containing protein" evidence="1">
    <location>
        <begin position="20"/>
        <end position="319"/>
    </location>
</feature>
<feature type="signal peptide" evidence="1">
    <location>
        <begin position="1"/>
        <end position="19"/>
    </location>
</feature>